<dbReference type="Pfam" id="PF00082">
    <property type="entry name" value="Peptidase_S8"/>
    <property type="match status" value="1"/>
</dbReference>
<dbReference type="InterPro" id="IPR015500">
    <property type="entry name" value="Peptidase_S8_subtilisin-rel"/>
</dbReference>
<keyword evidence="4 5" id="KW-0720">Serine protease</keyword>
<dbReference type="Pfam" id="PF18962">
    <property type="entry name" value="Por_Secre_tail"/>
    <property type="match status" value="1"/>
</dbReference>
<dbReference type="PROSITE" id="PS50853">
    <property type="entry name" value="FN3"/>
    <property type="match status" value="1"/>
</dbReference>
<dbReference type="Gene3D" id="2.60.40.10">
    <property type="entry name" value="Immunoglobulins"/>
    <property type="match status" value="1"/>
</dbReference>
<dbReference type="PROSITE" id="PS00138">
    <property type="entry name" value="SUBTILASE_SER"/>
    <property type="match status" value="1"/>
</dbReference>
<dbReference type="PANTHER" id="PTHR43806">
    <property type="entry name" value="PEPTIDASE S8"/>
    <property type="match status" value="1"/>
</dbReference>
<dbReference type="Proteomes" id="UP000771749">
    <property type="component" value="Unassembled WGS sequence"/>
</dbReference>
<dbReference type="PROSITE" id="PS51892">
    <property type="entry name" value="SUBTILASE"/>
    <property type="match status" value="1"/>
</dbReference>
<dbReference type="PANTHER" id="PTHR43806:SF11">
    <property type="entry name" value="CEREVISIN-RELATED"/>
    <property type="match status" value="1"/>
</dbReference>
<dbReference type="InterPro" id="IPR050131">
    <property type="entry name" value="Peptidase_S8_subtilisin-like"/>
</dbReference>
<protein>
    <submittedName>
        <fullName evidence="7">S8 family serine peptidase</fullName>
    </submittedName>
</protein>
<dbReference type="InterPro" id="IPR022398">
    <property type="entry name" value="Peptidase_S8_His-AS"/>
</dbReference>
<dbReference type="InterPro" id="IPR036852">
    <property type="entry name" value="Peptidase_S8/S53_dom_sf"/>
</dbReference>
<dbReference type="GO" id="GO:0004252">
    <property type="term" value="F:serine-type endopeptidase activity"/>
    <property type="evidence" value="ECO:0007669"/>
    <property type="project" value="UniProtKB-UniRule"/>
</dbReference>
<reference evidence="7" key="2">
    <citation type="journal article" date="2021" name="PeerJ">
        <title>Extensive microbial diversity within the chicken gut microbiome revealed by metagenomics and culture.</title>
        <authorList>
            <person name="Gilroy R."/>
            <person name="Ravi A."/>
            <person name="Getino M."/>
            <person name="Pursley I."/>
            <person name="Horton D.L."/>
            <person name="Alikhan N.F."/>
            <person name="Baker D."/>
            <person name="Gharbi K."/>
            <person name="Hall N."/>
            <person name="Watson M."/>
            <person name="Adriaenssens E.M."/>
            <person name="Foster-Nyarko E."/>
            <person name="Jarju S."/>
            <person name="Secka A."/>
            <person name="Antonio M."/>
            <person name="Oren A."/>
            <person name="Chaudhuri R.R."/>
            <person name="La Ragione R."/>
            <person name="Hildebrand F."/>
            <person name="Pallen M.J."/>
        </authorList>
    </citation>
    <scope>NUCLEOTIDE SEQUENCE</scope>
    <source>
        <strain evidence="7">F1-3629</strain>
    </source>
</reference>
<dbReference type="GO" id="GO:0006508">
    <property type="term" value="P:proteolysis"/>
    <property type="evidence" value="ECO:0007669"/>
    <property type="project" value="UniProtKB-KW"/>
</dbReference>
<keyword evidence="3 5" id="KW-0378">Hydrolase</keyword>
<reference evidence="7" key="1">
    <citation type="submission" date="2020-10" db="EMBL/GenBank/DDBJ databases">
        <authorList>
            <person name="Gilroy R."/>
        </authorList>
    </citation>
    <scope>NUCLEOTIDE SEQUENCE</scope>
    <source>
        <strain evidence="7">F1-3629</strain>
    </source>
</reference>
<dbReference type="InterPro" id="IPR000209">
    <property type="entry name" value="Peptidase_S8/S53_dom"/>
</dbReference>
<feature type="active site" description="Charge relay system" evidence="5">
    <location>
        <position position="253"/>
    </location>
</feature>
<evidence type="ECO:0000256" key="4">
    <source>
        <dbReference type="ARBA" id="ARBA00022825"/>
    </source>
</evidence>
<name>A0A940IFN7_9BACT</name>
<feature type="active site" description="Charge relay system" evidence="5">
    <location>
        <position position="198"/>
    </location>
</feature>
<feature type="active site" description="Charge relay system" evidence="5">
    <location>
        <position position="440"/>
    </location>
</feature>
<dbReference type="PROSITE" id="PS00137">
    <property type="entry name" value="SUBTILASE_HIS"/>
    <property type="match status" value="1"/>
</dbReference>
<gene>
    <name evidence="7" type="ORF">IAC07_00350</name>
</gene>
<dbReference type="InterPro" id="IPR013783">
    <property type="entry name" value="Ig-like_fold"/>
</dbReference>
<evidence type="ECO:0000313" key="8">
    <source>
        <dbReference type="Proteomes" id="UP000771749"/>
    </source>
</evidence>
<comment type="caution">
    <text evidence="7">The sequence shown here is derived from an EMBL/GenBank/DDBJ whole genome shotgun (WGS) entry which is preliminary data.</text>
</comment>
<dbReference type="InterPro" id="IPR003961">
    <property type="entry name" value="FN3_dom"/>
</dbReference>
<proteinExistence type="inferred from homology"/>
<dbReference type="PROSITE" id="PS51257">
    <property type="entry name" value="PROKAR_LIPOPROTEIN"/>
    <property type="match status" value="1"/>
</dbReference>
<evidence type="ECO:0000259" key="6">
    <source>
        <dbReference type="PROSITE" id="PS50853"/>
    </source>
</evidence>
<evidence type="ECO:0000256" key="2">
    <source>
        <dbReference type="ARBA" id="ARBA00022670"/>
    </source>
</evidence>
<evidence type="ECO:0000256" key="3">
    <source>
        <dbReference type="ARBA" id="ARBA00022801"/>
    </source>
</evidence>
<dbReference type="EMBL" id="JADIMJ010000008">
    <property type="protein sequence ID" value="MBO8453157.1"/>
    <property type="molecule type" value="Genomic_DNA"/>
</dbReference>
<dbReference type="InterPro" id="IPR023828">
    <property type="entry name" value="Peptidase_S8_Ser-AS"/>
</dbReference>
<organism evidence="7 8">
    <name type="scientific">Candidatus Cryptobacteroides gallistercoris</name>
    <dbReference type="NCBI Taxonomy" id="2840765"/>
    <lineage>
        <taxon>Bacteria</taxon>
        <taxon>Pseudomonadati</taxon>
        <taxon>Bacteroidota</taxon>
        <taxon>Bacteroidia</taxon>
        <taxon>Bacteroidales</taxon>
        <taxon>Candidatus Cryptobacteroides</taxon>
    </lineage>
</organism>
<dbReference type="SUPFAM" id="SSF52743">
    <property type="entry name" value="Subtilisin-like"/>
    <property type="match status" value="1"/>
</dbReference>
<evidence type="ECO:0000256" key="5">
    <source>
        <dbReference type="PROSITE-ProRule" id="PRU01240"/>
    </source>
</evidence>
<dbReference type="AlphaFoldDB" id="A0A940IFN7"/>
<comment type="similarity">
    <text evidence="1 5">Belongs to the peptidase S8 family.</text>
</comment>
<dbReference type="SUPFAM" id="SSF49265">
    <property type="entry name" value="Fibronectin type III"/>
    <property type="match status" value="1"/>
</dbReference>
<dbReference type="PRINTS" id="PR00723">
    <property type="entry name" value="SUBTILISIN"/>
</dbReference>
<dbReference type="InterPro" id="IPR026444">
    <property type="entry name" value="Secre_tail"/>
</dbReference>
<evidence type="ECO:0000313" key="7">
    <source>
        <dbReference type="EMBL" id="MBO8453157.1"/>
    </source>
</evidence>
<feature type="domain" description="Fibronectin type-III" evidence="6">
    <location>
        <begin position="508"/>
        <end position="617"/>
    </location>
</feature>
<dbReference type="InterPro" id="IPR036116">
    <property type="entry name" value="FN3_sf"/>
</dbReference>
<sequence length="886" mass="95074">MNRKRLVIFIAACAVVAGCQKGPEEFQQVQTPGNIVSVPEDATIPGTMKVRVSEELADRLLENADENGMVADPAAAGFVVPGMQIESVSTTFMIGGKFEARQRKAGLHRWFTVTYSEDTPMTRAGSNLSMTEGVELTEPALKLKRTAVTMNDPRYPQQWHYNNTGQNGFRSGIDINLQEAWDTYEVFGNENVTVAIIDGGVDVTHPDLVPNLWVNEAELNGTANRDDDGNGYRDDVYGFNFITNNADINGEAHGTHVAGTVSAANNNGIGVCGVAGGRYPDEPGVRLMCLQIMDERYPDTGTYIARVFQYAADNGANIAQNSWGYEVSPTEMLPSDAAAIDYFIDYAGTDEDGNQVGPMKGGLVVFAAGNNALNYDFPSGYERVLSVAAIGPFGAAAYYTNYGPWVDVCAPGGDQQVNPSYGGVLSTIPGGQYAYLQGTSMACPHVSGLAALVLSVKGQDGFTCDDLFDLIVNSTDASIYDYNTNMRGQLGSGMIDAVLALSSISTEPPVALSHLEAEVQSNTIHFTADVPADPDNTTAYYYNVYYSTSQFSSSNTSGTEKFRTTVKEAEDAGDGLKRFSLKGLEFNTKYYYAVSASDFAGNESPLTDVESITTGSNTAPYIESDTEDPLVAGSYGTFSKTYTAVDPDGHTTTLSCTLTGNSGVTAEQVSENTVKITVNGALAVEGTHKFTLTAKDEYGARTDQEEEYTVLENHAPELIKEISTVCIDGIGASVEIPIAEYVTDPDGGPLSVLTSISDRNIISYTYVNEIVTFTGKELGMTEVRLTVTDSKGASVAVSFNVVVRDSSKAFDIYPNPVIDYLNVRTQDETDCKVTIQSASGTVVYDKDVHISIDSPLAIDMTAAAPGQYSVKLVMGGQEYKSSFMKL</sequence>
<dbReference type="Gene3D" id="3.40.50.200">
    <property type="entry name" value="Peptidase S8/S53 domain"/>
    <property type="match status" value="1"/>
</dbReference>
<keyword evidence="2 5" id="KW-0645">Protease</keyword>
<accession>A0A940IFN7</accession>
<evidence type="ECO:0000256" key="1">
    <source>
        <dbReference type="ARBA" id="ARBA00011073"/>
    </source>
</evidence>